<gene>
    <name evidence="2" type="ORF">HYPSUDRAFT_63646</name>
</gene>
<dbReference type="EMBL" id="KN817526">
    <property type="protein sequence ID" value="KJA26875.1"/>
    <property type="molecule type" value="Genomic_DNA"/>
</dbReference>
<accession>A0A0D2Q5M7</accession>
<proteinExistence type="predicted"/>
<organism evidence="2 3">
    <name type="scientific">Hypholoma sublateritium (strain FD-334 SS-4)</name>
    <dbReference type="NCBI Taxonomy" id="945553"/>
    <lineage>
        <taxon>Eukaryota</taxon>
        <taxon>Fungi</taxon>
        <taxon>Dikarya</taxon>
        <taxon>Basidiomycota</taxon>
        <taxon>Agaricomycotina</taxon>
        <taxon>Agaricomycetes</taxon>
        <taxon>Agaricomycetidae</taxon>
        <taxon>Agaricales</taxon>
        <taxon>Agaricineae</taxon>
        <taxon>Strophariaceae</taxon>
        <taxon>Hypholoma</taxon>
    </lineage>
</organism>
<protein>
    <submittedName>
        <fullName evidence="2">Uncharacterized protein</fullName>
    </submittedName>
</protein>
<dbReference type="OrthoDB" id="3066747at2759"/>
<keyword evidence="3" id="KW-1185">Reference proteome</keyword>
<reference evidence="3" key="1">
    <citation type="submission" date="2014-04" db="EMBL/GenBank/DDBJ databases">
        <title>Evolutionary Origins and Diversification of the Mycorrhizal Mutualists.</title>
        <authorList>
            <consortium name="DOE Joint Genome Institute"/>
            <consortium name="Mycorrhizal Genomics Consortium"/>
            <person name="Kohler A."/>
            <person name="Kuo A."/>
            <person name="Nagy L.G."/>
            <person name="Floudas D."/>
            <person name="Copeland A."/>
            <person name="Barry K.W."/>
            <person name="Cichocki N."/>
            <person name="Veneault-Fourrey C."/>
            <person name="LaButti K."/>
            <person name="Lindquist E.A."/>
            <person name="Lipzen A."/>
            <person name="Lundell T."/>
            <person name="Morin E."/>
            <person name="Murat C."/>
            <person name="Riley R."/>
            <person name="Ohm R."/>
            <person name="Sun H."/>
            <person name="Tunlid A."/>
            <person name="Henrissat B."/>
            <person name="Grigoriev I.V."/>
            <person name="Hibbett D.S."/>
            <person name="Martin F."/>
        </authorList>
    </citation>
    <scope>NUCLEOTIDE SEQUENCE [LARGE SCALE GENOMIC DNA]</scope>
    <source>
        <strain evidence="3">FD-334 SS-4</strain>
    </source>
</reference>
<feature type="region of interest" description="Disordered" evidence="1">
    <location>
        <begin position="1"/>
        <end position="158"/>
    </location>
</feature>
<feature type="compositionally biased region" description="Pro residues" evidence="1">
    <location>
        <begin position="66"/>
        <end position="75"/>
    </location>
</feature>
<dbReference type="AlphaFoldDB" id="A0A0D2Q5M7"/>
<name>A0A0D2Q5M7_HYPSF</name>
<feature type="compositionally biased region" description="Basic and acidic residues" evidence="1">
    <location>
        <begin position="35"/>
        <end position="46"/>
    </location>
</feature>
<sequence length="158" mass="17180">MQPNPYPRFSPSPPAPDPRVRFTGAPDAAAPPPDIDYHHRDPEDARNAYTYPMPAAPTHAHAQLPLPLPAAPAPAPARVLDSEHPFMQGAPPALAAPLRFQSPVTPQNHAENAAGRPRAASVAPLVKWDSDRKRRQGYFSAMDDGDEKSPFRHYTTGD</sequence>
<evidence type="ECO:0000313" key="3">
    <source>
        <dbReference type="Proteomes" id="UP000054270"/>
    </source>
</evidence>
<dbReference type="Proteomes" id="UP000054270">
    <property type="component" value="Unassembled WGS sequence"/>
</dbReference>
<evidence type="ECO:0000313" key="2">
    <source>
        <dbReference type="EMBL" id="KJA26875.1"/>
    </source>
</evidence>
<evidence type="ECO:0000256" key="1">
    <source>
        <dbReference type="SAM" id="MobiDB-lite"/>
    </source>
</evidence>
<feature type="compositionally biased region" description="Low complexity" evidence="1">
    <location>
        <begin position="56"/>
        <end position="65"/>
    </location>
</feature>
<feature type="compositionally biased region" description="Pro residues" evidence="1">
    <location>
        <begin position="1"/>
        <end position="17"/>
    </location>
</feature>